<comment type="caution">
    <text evidence="1">The sequence shown here is derived from an EMBL/GenBank/DDBJ whole genome shotgun (WGS) entry which is preliminary data.</text>
</comment>
<accession>A0A7W6AAM8</accession>
<sequence length="325" mass="36861">MGKSDTIKDKEKQDQEFRQYMEKLDAESKAEETKLLGEIRDLVKEHYDANKWDHARLFGERRSDYQNYSDWGLERVNAIIESIGNALKTGDYPSAKVPGSESAEPSTIEKAKEFLGIFAGDYSLIIARVQALISGAISQFSVKSDATRKSELRDMPLSGGLHLFFASSGKVYKEQRFFSNQFIGSFQIVFETHMSVDEARYLGLQQILATTEQELAILNDLIISIRKSQAESLKEIMKKDIKDYVSTKAAYDEALDATKADRDKLVEQYNKYKSVTDTVDALHDTLDLTAFGKPAASHQALQLEHLFNPWEAEIAHRYLREKHAA</sequence>
<dbReference type="AlphaFoldDB" id="A0A7W6AAM8"/>
<dbReference type="EMBL" id="JACIDH010000009">
    <property type="protein sequence ID" value="MBB3879802.1"/>
    <property type="molecule type" value="Genomic_DNA"/>
</dbReference>
<protein>
    <submittedName>
        <fullName evidence="1">Uncharacterized protein</fullName>
    </submittedName>
</protein>
<evidence type="ECO:0000313" key="2">
    <source>
        <dbReference type="Proteomes" id="UP000538670"/>
    </source>
</evidence>
<proteinExistence type="predicted"/>
<dbReference type="RefSeq" id="WP_183951958.1">
    <property type="nucleotide sequence ID" value="NZ_JACIDH010000009.1"/>
</dbReference>
<dbReference type="Proteomes" id="UP000538670">
    <property type="component" value="Unassembled WGS sequence"/>
</dbReference>
<evidence type="ECO:0000313" key="1">
    <source>
        <dbReference type="EMBL" id="MBB3879802.1"/>
    </source>
</evidence>
<reference evidence="1 2" key="1">
    <citation type="submission" date="2020-08" db="EMBL/GenBank/DDBJ databases">
        <title>Genomic Encyclopedia of Type Strains, Phase IV (KMG-IV): sequencing the most valuable type-strain genomes for metagenomic binning, comparative biology and taxonomic classification.</title>
        <authorList>
            <person name="Goeker M."/>
        </authorList>
    </citation>
    <scope>NUCLEOTIDE SEQUENCE [LARGE SCALE GENOMIC DNA]</scope>
    <source>
        <strain evidence="1 2">DSM 19512</strain>
    </source>
</reference>
<keyword evidence="2" id="KW-1185">Reference proteome</keyword>
<name>A0A7W6AAM8_9SPHN</name>
<gene>
    <name evidence="1" type="ORF">GGR48_002236</name>
</gene>
<organism evidence="1 2">
    <name type="scientific">Sphingomonas pseudosanguinis</name>
    <dbReference type="NCBI Taxonomy" id="413712"/>
    <lineage>
        <taxon>Bacteria</taxon>
        <taxon>Pseudomonadati</taxon>
        <taxon>Pseudomonadota</taxon>
        <taxon>Alphaproteobacteria</taxon>
        <taxon>Sphingomonadales</taxon>
        <taxon>Sphingomonadaceae</taxon>
        <taxon>Sphingomonas</taxon>
    </lineage>
</organism>